<dbReference type="EC" id="2.7.9.3" evidence="9"/>
<dbReference type="GO" id="GO:0000287">
    <property type="term" value="F:magnesium ion binding"/>
    <property type="evidence" value="ECO:0007669"/>
    <property type="project" value="UniProtKB-UniRule"/>
</dbReference>
<dbReference type="AlphaFoldDB" id="A0A173U1E5"/>
<feature type="domain" description="PurM-like N-terminal" evidence="10">
    <location>
        <begin position="48"/>
        <end position="154"/>
    </location>
</feature>
<comment type="cofactor">
    <cofactor evidence="9">
        <name>Mg(2+)</name>
        <dbReference type="ChEBI" id="CHEBI:18420"/>
    </cofactor>
    <text evidence="9">Binds 1 Mg(2+) ion per monomer.</text>
</comment>
<evidence type="ECO:0000256" key="7">
    <source>
        <dbReference type="ARBA" id="ARBA00022842"/>
    </source>
</evidence>
<dbReference type="InterPro" id="IPR023061">
    <property type="entry name" value="SelD_I"/>
</dbReference>
<feature type="binding site" evidence="9">
    <location>
        <position position="89"/>
    </location>
    <ligand>
        <name>Mg(2+)</name>
        <dbReference type="ChEBI" id="CHEBI:18420"/>
    </ligand>
</feature>
<dbReference type="GO" id="GO:0005524">
    <property type="term" value="F:ATP binding"/>
    <property type="evidence" value="ECO:0007669"/>
    <property type="project" value="UniProtKB-UniRule"/>
</dbReference>
<comment type="subunit">
    <text evidence="9">Homodimer.</text>
</comment>
<dbReference type="PANTHER" id="PTHR10256">
    <property type="entry name" value="SELENIDE, WATER DIKINASE"/>
    <property type="match status" value="1"/>
</dbReference>
<name>A0A173U1E5_ANAHA</name>
<dbReference type="Pfam" id="PF00586">
    <property type="entry name" value="AIRS"/>
    <property type="match status" value="1"/>
</dbReference>
<evidence type="ECO:0000256" key="4">
    <source>
        <dbReference type="ARBA" id="ARBA00022741"/>
    </source>
</evidence>
<feature type="domain" description="PurM-like C-terminal" evidence="11">
    <location>
        <begin position="166"/>
        <end position="343"/>
    </location>
</feature>
<comment type="similarity">
    <text evidence="1 9">Belongs to the selenophosphate synthase 1 family. Class I subfamily.</text>
</comment>
<dbReference type="InterPro" id="IPR004536">
    <property type="entry name" value="SPS/SelD"/>
</dbReference>
<evidence type="ECO:0000259" key="10">
    <source>
        <dbReference type="Pfam" id="PF00586"/>
    </source>
</evidence>
<dbReference type="RefSeq" id="WP_055259363.1">
    <property type="nucleotide sequence ID" value="NZ_CYXT01000021.1"/>
</dbReference>
<evidence type="ECO:0000256" key="6">
    <source>
        <dbReference type="ARBA" id="ARBA00022840"/>
    </source>
</evidence>
<dbReference type="PIRSF" id="PIRSF036407">
    <property type="entry name" value="Selenphspht_syn"/>
    <property type="match status" value="1"/>
</dbReference>
<keyword evidence="5 9" id="KW-0418">Kinase</keyword>
<evidence type="ECO:0000256" key="1">
    <source>
        <dbReference type="ARBA" id="ARBA00008026"/>
    </source>
</evidence>
<keyword evidence="8 9" id="KW-0711">Selenium</keyword>
<dbReference type="InterPro" id="IPR036676">
    <property type="entry name" value="PurM-like_C_sf"/>
</dbReference>
<dbReference type="NCBIfam" id="TIGR00476">
    <property type="entry name" value="selD"/>
    <property type="match status" value="1"/>
</dbReference>
<comment type="catalytic activity">
    <reaction evidence="9">
        <text>hydrogenselenide + ATP + H2O = selenophosphate + AMP + phosphate + 2 H(+)</text>
        <dbReference type="Rhea" id="RHEA:18737"/>
        <dbReference type="ChEBI" id="CHEBI:15377"/>
        <dbReference type="ChEBI" id="CHEBI:15378"/>
        <dbReference type="ChEBI" id="CHEBI:16144"/>
        <dbReference type="ChEBI" id="CHEBI:29317"/>
        <dbReference type="ChEBI" id="CHEBI:30616"/>
        <dbReference type="ChEBI" id="CHEBI:43474"/>
        <dbReference type="ChEBI" id="CHEBI:456215"/>
        <dbReference type="EC" id="2.7.9.3"/>
    </reaction>
</comment>
<feature type="site" description="Important for catalytic activity" evidence="9">
    <location>
        <position position="19"/>
    </location>
</feature>
<evidence type="ECO:0000259" key="11">
    <source>
        <dbReference type="Pfam" id="PF02769"/>
    </source>
</evidence>
<reference evidence="12 13" key="1">
    <citation type="submission" date="2015-09" db="EMBL/GenBank/DDBJ databases">
        <authorList>
            <consortium name="Pathogen Informatics"/>
        </authorList>
    </citation>
    <scope>NUCLEOTIDE SEQUENCE [LARGE SCALE GENOMIC DNA]</scope>
    <source>
        <strain evidence="12 13">2789STDY5608868</strain>
    </source>
</reference>
<keyword evidence="3 9" id="KW-0479">Metal-binding</keyword>
<feature type="binding site" description="in other chain" evidence="9">
    <location>
        <position position="19"/>
    </location>
    <ligand>
        <name>ATP</name>
        <dbReference type="ChEBI" id="CHEBI:30616"/>
        <note>ligand shared between dimeric partners</note>
    </ligand>
</feature>
<evidence type="ECO:0000256" key="9">
    <source>
        <dbReference type="HAMAP-Rule" id="MF_00625"/>
    </source>
</evidence>
<dbReference type="CDD" id="cd02195">
    <property type="entry name" value="SelD"/>
    <property type="match status" value="1"/>
</dbReference>
<dbReference type="FunFam" id="3.30.1330.10:FF:000003">
    <property type="entry name" value="Selenide, water dikinase"/>
    <property type="match status" value="1"/>
</dbReference>
<accession>A0A173U1E5</accession>
<keyword evidence="6 9" id="KW-0067">ATP-binding</keyword>
<comment type="function">
    <text evidence="9">Synthesizes selenophosphate from selenide and ATP.</text>
</comment>
<dbReference type="Proteomes" id="UP000095598">
    <property type="component" value="Unassembled WGS sequence"/>
</dbReference>
<dbReference type="Gene3D" id="3.90.650.10">
    <property type="entry name" value="PurM-like C-terminal domain"/>
    <property type="match status" value="1"/>
</dbReference>
<organism evidence="12 13">
    <name type="scientific">Anaerostipes hadrus</name>
    <dbReference type="NCBI Taxonomy" id="649756"/>
    <lineage>
        <taxon>Bacteria</taxon>
        <taxon>Bacillati</taxon>
        <taxon>Bacillota</taxon>
        <taxon>Clostridia</taxon>
        <taxon>Lachnospirales</taxon>
        <taxon>Lachnospiraceae</taxon>
        <taxon>Anaerostipes</taxon>
    </lineage>
</organism>
<evidence type="ECO:0000256" key="8">
    <source>
        <dbReference type="ARBA" id="ARBA00023266"/>
    </source>
</evidence>
<dbReference type="EMBL" id="CYXT01000021">
    <property type="protein sequence ID" value="CUN08751.1"/>
    <property type="molecule type" value="Genomic_DNA"/>
</dbReference>
<evidence type="ECO:0000256" key="5">
    <source>
        <dbReference type="ARBA" id="ARBA00022777"/>
    </source>
</evidence>
<gene>
    <name evidence="9 12" type="primary">selD</name>
    <name evidence="12" type="ORF">ERS852425_02538</name>
</gene>
<evidence type="ECO:0000256" key="3">
    <source>
        <dbReference type="ARBA" id="ARBA00022723"/>
    </source>
</evidence>
<feature type="binding site" description="in other chain" evidence="9">
    <location>
        <position position="66"/>
    </location>
    <ligand>
        <name>ATP</name>
        <dbReference type="ChEBI" id="CHEBI:30616"/>
        <note>ligand shared between dimeric partners</note>
    </ligand>
</feature>
<feature type="binding site" description="in other chain" evidence="9">
    <location>
        <position position="89"/>
    </location>
    <ligand>
        <name>ATP</name>
        <dbReference type="ChEBI" id="CHEBI:30616"/>
        <note>ligand shared between dimeric partners</note>
    </ligand>
</feature>
<dbReference type="InterPro" id="IPR036921">
    <property type="entry name" value="PurM-like_N_sf"/>
</dbReference>
<feature type="active site" evidence="9">
    <location>
        <position position="16"/>
    </location>
</feature>
<dbReference type="InterPro" id="IPR016188">
    <property type="entry name" value="PurM-like_N"/>
</dbReference>
<proteinExistence type="inferred from homology"/>
<dbReference type="Pfam" id="PF02769">
    <property type="entry name" value="AIRS_C"/>
    <property type="match status" value="1"/>
</dbReference>
<sequence length="345" mass="37780">METEVKLTKLAQCAGCGAKVGAGTLAKLLDGIPTRSDERLLVGFDKSDDASVYKIDENTALVQTLDFFPPIVDDPEMFGEIAAVNAISDIYAMGADPKLALNIMCVTKDMPKESIQAILRGGYKKAYEAGVIITGGHTIHDQEPKYGLSVSGFVHPQKFLTNSGARPGDILILTKPLGVGILTTSAKAEFIDQKVMDKIYDQMRQLNKYARDIMVKYEVHSCTDVTGFGLLGHGYEMAQGSDVTIHFMTEEIPYHKEALSMADLGMIPEGAYRNRKYASEGVSKTKKINRALEDILYDPQTSGGLMIAVSENDAKNLLEDLQNTIPCAKIIGYIEEKEEKTIILE</sequence>
<dbReference type="SUPFAM" id="SSF55326">
    <property type="entry name" value="PurM N-terminal domain-like"/>
    <property type="match status" value="1"/>
</dbReference>
<dbReference type="HAMAP" id="MF_00625">
    <property type="entry name" value="SelD"/>
    <property type="match status" value="1"/>
</dbReference>
<dbReference type="Gene3D" id="3.30.1330.10">
    <property type="entry name" value="PurM-like, N-terminal domain"/>
    <property type="match status" value="1"/>
</dbReference>
<feature type="binding site" description="in other chain" evidence="9">
    <location>
        <begin position="46"/>
        <end position="48"/>
    </location>
    <ligand>
        <name>ATP</name>
        <dbReference type="ChEBI" id="CHEBI:30616"/>
        <note>ligand shared between dimeric partners</note>
    </ligand>
</feature>
<evidence type="ECO:0000313" key="13">
    <source>
        <dbReference type="Proteomes" id="UP000095598"/>
    </source>
</evidence>
<feature type="binding site" evidence="9">
    <location>
        <position position="49"/>
    </location>
    <ligand>
        <name>Mg(2+)</name>
        <dbReference type="ChEBI" id="CHEBI:18420"/>
    </ligand>
</feature>
<feature type="binding site" evidence="9">
    <location>
        <begin position="136"/>
        <end position="138"/>
    </location>
    <ligand>
        <name>ATP</name>
        <dbReference type="ChEBI" id="CHEBI:30616"/>
        <note>ligand shared between dimeric partners</note>
    </ligand>
</feature>
<keyword evidence="7 9" id="KW-0460">Magnesium</keyword>
<dbReference type="GO" id="GO:0005737">
    <property type="term" value="C:cytoplasm"/>
    <property type="evidence" value="ECO:0007669"/>
    <property type="project" value="TreeGrafter"/>
</dbReference>
<dbReference type="InterPro" id="IPR010918">
    <property type="entry name" value="PurM-like_C_dom"/>
</dbReference>
<keyword evidence="2 9" id="KW-0808">Transferase</keyword>
<keyword evidence="4 9" id="KW-0547">Nucleotide-binding</keyword>
<feature type="binding site" evidence="9">
    <location>
        <position position="224"/>
    </location>
    <ligand>
        <name>Mg(2+)</name>
        <dbReference type="ChEBI" id="CHEBI:18420"/>
    </ligand>
</feature>
<dbReference type="PANTHER" id="PTHR10256:SF0">
    <property type="entry name" value="INACTIVE SELENIDE, WATER DIKINASE-LIKE PROTEIN-RELATED"/>
    <property type="match status" value="1"/>
</dbReference>
<dbReference type="GO" id="GO:0016260">
    <property type="term" value="P:selenocysteine biosynthetic process"/>
    <property type="evidence" value="ECO:0007669"/>
    <property type="project" value="InterPro"/>
</dbReference>
<dbReference type="SUPFAM" id="SSF56042">
    <property type="entry name" value="PurM C-terminal domain-like"/>
    <property type="match status" value="1"/>
</dbReference>
<evidence type="ECO:0000256" key="2">
    <source>
        <dbReference type="ARBA" id="ARBA00022679"/>
    </source>
</evidence>
<protein>
    <recommendedName>
        <fullName evidence="9">Selenide, water dikinase</fullName>
        <ecNumber evidence="9">2.7.9.3</ecNumber>
    </recommendedName>
    <alternativeName>
        <fullName evidence="9">Selenium donor protein</fullName>
    </alternativeName>
    <alternativeName>
        <fullName evidence="9">Selenophosphate synthase</fullName>
    </alternativeName>
</protein>
<evidence type="ECO:0000313" key="12">
    <source>
        <dbReference type="EMBL" id="CUN08751.1"/>
    </source>
</evidence>
<dbReference type="GO" id="GO:0004756">
    <property type="term" value="F:selenide, water dikinase activity"/>
    <property type="evidence" value="ECO:0007669"/>
    <property type="project" value="UniProtKB-UniRule"/>
</dbReference>
<dbReference type="NCBIfam" id="NF002098">
    <property type="entry name" value="PRK00943.1"/>
    <property type="match status" value="1"/>
</dbReference>